<dbReference type="EMBL" id="JASNQZ010000001">
    <property type="protein sequence ID" value="KAL0961249.1"/>
    <property type="molecule type" value="Genomic_DNA"/>
</dbReference>
<comment type="subcellular location">
    <subcellularLocation>
        <location evidence="3">Endosome</location>
        <location evidence="3">Multivesicular body membrane</location>
        <topology evidence="3">Peripheral membrane protein</topology>
    </subcellularLocation>
    <subcellularLocation>
        <location evidence="1 3">Prevacuolar compartment membrane</location>
        <topology evidence="1 3">Peripheral membrane protein</topology>
    </subcellularLocation>
    <subcellularLocation>
        <location evidence="3">Vacuole membrane</location>
        <topology evidence="3">Peripheral membrane protein</topology>
    </subcellularLocation>
</comment>
<dbReference type="PANTHER" id="PTHR13027">
    <property type="entry name" value="SAND PROTEIN-RELATED"/>
    <property type="match status" value="1"/>
</dbReference>
<feature type="compositionally biased region" description="Low complexity" evidence="4">
    <location>
        <begin position="431"/>
        <end position="440"/>
    </location>
</feature>
<keyword evidence="3" id="KW-0472">Membrane</keyword>
<dbReference type="Pfam" id="PF19038">
    <property type="entry name" value="Fuz_longin_3"/>
    <property type="match status" value="1"/>
</dbReference>
<dbReference type="Pfam" id="PF19036">
    <property type="entry name" value="Fuz_longin_1"/>
    <property type="match status" value="1"/>
</dbReference>
<evidence type="ECO:0000259" key="7">
    <source>
        <dbReference type="Pfam" id="PF19038"/>
    </source>
</evidence>
<dbReference type="PRINTS" id="PR01546">
    <property type="entry name" value="YEAST73DUF"/>
</dbReference>
<protein>
    <recommendedName>
        <fullName evidence="2 3">Vacuolar fusion protein MON1</fullName>
    </recommendedName>
</protein>
<dbReference type="InterPro" id="IPR043970">
    <property type="entry name" value="FUZ/MON1/HPS1_longin_3"/>
</dbReference>
<feature type="region of interest" description="Disordered" evidence="4">
    <location>
        <begin position="429"/>
        <end position="492"/>
    </location>
</feature>
<dbReference type="InterPro" id="IPR043971">
    <property type="entry name" value="FUZ/MON1/HPS1_longin_2"/>
</dbReference>
<feature type="compositionally biased region" description="Polar residues" evidence="4">
    <location>
        <begin position="63"/>
        <end position="78"/>
    </location>
</feature>
<dbReference type="Proteomes" id="UP001556367">
    <property type="component" value="Unassembled WGS sequence"/>
</dbReference>
<comment type="function">
    <text evidence="3">Required for multiple vacuole delivery pathways including the cytoplasm to vacuole transport (Cvt), autophagy, pexophagy and endocytosis.</text>
</comment>
<evidence type="ECO:0000313" key="9">
    <source>
        <dbReference type="Proteomes" id="UP001556367"/>
    </source>
</evidence>
<keyword evidence="3" id="KW-0926">Vacuole</keyword>
<keyword evidence="3" id="KW-0072">Autophagy</keyword>
<comment type="caution">
    <text evidence="8">The sequence shown here is derived from an EMBL/GenBank/DDBJ whole genome shotgun (WGS) entry which is preliminary data.</text>
</comment>
<evidence type="ECO:0000256" key="2">
    <source>
        <dbReference type="ARBA" id="ARBA00018132"/>
    </source>
</evidence>
<evidence type="ECO:0000259" key="6">
    <source>
        <dbReference type="Pfam" id="PF19037"/>
    </source>
</evidence>
<organism evidence="8 9">
    <name type="scientific">Hohenbuehelia grisea</name>
    <dbReference type="NCBI Taxonomy" id="104357"/>
    <lineage>
        <taxon>Eukaryota</taxon>
        <taxon>Fungi</taxon>
        <taxon>Dikarya</taxon>
        <taxon>Basidiomycota</taxon>
        <taxon>Agaricomycotina</taxon>
        <taxon>Agaricomycetes</taxon>
        <taxon>Agaricomycetidae</taxon>
        <taxon>Agaricales</taxon>
        <taxon>Pleurotineae</taxon>
        <taxon>Pleurotaceae</taxon>
        <taxon>Hohenbuehelia</taxon>
    </lineage>
</organism>
<keyword evidence="3" id="KW-0967">Endosome</keyword>
<feature type="domain" description="FUZ/MON1/HPS1 first Longin" evidence="5">
    <location>
        <begin position="191"/>
        <end position="314"/>
    </location>
</feature>
<feature type="compositionally biased region" description="Pro residues" evidence="4">
    <location>
        <begin position="441"/>
        <end position="451"/>
    </location>
</feature>
<dbReference type="InterPro" id="IPR004353">
    <property type="entry name" value="Mon1"/>
</dbReference>
<comment type="similarity">
    <text evidence="3">Belongs to the MON1/SAND family.</text>
</comment>
<sequence length="665" mass="71820">MTSTPGPRSRTSSRATAPALATRGSSSRLLIPSLRSTPSKSNLAAASYTSPATPTYAAATASQGLSHTVSQGSSNTTSPPLPPPPPATQPGMLDSSASSVANLDLSEGILVQDVDAEADTAESDEVTVMGSVETTAGEEDSKRSLRDQLRKTLNQKQPAGEVPSPRTRLKDKQAAMDELPYEAGPSFTPRQYFVLTDAGKPVFVSRSDEYDNDTLTSTIGIMQALISVFIDENDKLRCINTRSSRITFLVRSPLYYVCYSAWGEPESVTRSHLEYLHLQIISIVTASHLRRLFERRGNFDLRRMLDGAESFMTSILARLEFDLAISMSSLHCLKLDAGLRKRAGEALVPTSKIKDILYVFLVAAGKVVTLVRPKKHSIHPADIHIMLNTIHNPSILHSPASVSWIPVCLPKFNPSGFVNTYISYLRRDGDSPGPSGAASPVPSPTATPPPESDSSEEVPDAQVETTESGAGASAVAFPSTPKAAVPSSGAAEPDTGIALVCISGSAEFDAIRLWCDTVSQRLEKEGTLGEIVQALTAGKTAYAVGDLGIPGLRHFVYKSRGQVQVTMPVFEDPYDALDERRRLVTLYQLLHDAIHAKSGQEGMLKLQYLKTDKESVLGWITQPFELYIALSPRLPKSAAVGAANSVARWVKREEARLFLRDAPVF</sequence>
<evidence type="ECO:0000256" key="3">
    <source>
        <dbReference type="RuleBase" id="RU367048"/>
    </source>
</evidence>
<evidence type="ECO:0000256" key="4">
    <source>
        <dbReference type="SAM" id="MobiDB-lite"/>
    </source>
</evidence>
<feature type="domain" description="FUZ/MON1/HPS1 second Longin" evidence="6">
    <location>
        <begin position="355"/>
        <end position="425"/>
    </location>
</feature>
<proteinExistence type="inferred from homology"/>
<feature type="compositionally biased region" description="Low complexity" evidence="4">
    <location>
        <begin position="1"/>
        <end position="62"/>
    </location>
</feature>
<keyword evidence="9" id="KW-1185">Reference proteome</keyword>
<keyword evidence="3" id="KW-0653">Protein transport</keyword>
<evidence type="ECO:0000313" key="8">
    <source>
        <dbReference type="EMBL" id="KAL0961249.1"/>
    </source>
</evidence>
<gene>
    <name evidence="8" type="ORF">HGRIS_006211</name>
</gene>
<evidence type="ECO:0000259" key="5">
    <source>
        <dbReference type="Pfam" id="PF19036"/>
    </source>
</evidence>
<evidence type="ECO:0000256" key="1">
    <source>
        <dbReference type="ARBA" id="ARBA00004380"/>
    </source>
</evidence>
<keyword evidence="3" id="KW-0813">Transport</keyword>
<feature type="region of interest" description="Disordered" evidence="4">
    <location>
        <begin position="1"/>
        <end position="96"/>
    </location>
</feature>
<reference evidence="9" key="1">
    <citation type="submission" date="2024-06" db="EMBL/GenBank/DDBJ databases">
        <title>Multi-omics analyses provide insights into the biosynthesis of the anticancer antibiotic pleurotin in Hohenbuehelia grisea.</title>
        <authorList>
            <person name="Weaver J.A."/>
            <person name="Alberti F."/>
        </authorList>
    </citation>
    <scope>NUCLEOTIDE SEQUENCE [LARGE SCALE GENOMIC DNA]</scope>
    <source>
        <strain evidence="9">T-177</strain>
    </source>
</reference>
<feature type="compositionally biased region" description="Pro residues" evidence="4">
    <location>
        <begin position="79"/>
        <end position="88"/>
    </location>
</feature>
<dbReference type="PANTHER" id="PTHR13027:SF7">
    <property type="entry name" value="VACUOLAR FUSION PROTEIN MON1 HOMOLOG"/>
    <property type="match status" value="1"/>
</dbReference>
<feature type="domain" description="FUZ/MON1/HPS1 third Longin" evidence="7">
    <location>
        <begin position="551"/>
        <end position="654"/>
    </location>
</feature>
<dbReference type="InterPro" id="IPR043972">
    <property type="entry name" value="FUZ/MON1/HPS1_longin_1"/>
</dbReference>
<dbReference type="Pfam" id="PF19037">
    <property type="entry name" value="Fuz_longin_2"/>
    <property type="match status" value="1"/>
</dbReference>
<name>A0ABR3JZ93_9AGAR</name>
<accession>A0ABR3JZ93</accession>